<evidence type="ECO:0000313" key="1">
    <source>
        <dbReference type="EMBL" id="KAG0517534.1"/>
    </source>
</evidence>
<sequence length="52" mass="6332">MGCQILRNYCIWIQVFLLFYELLEQLVDFTRWEGKNLLLGPYISFWLLCLSK</sequence>
<accession>A0A921Q8M0</accession>
<dbReference type="EMBL" id="CM027688">
    <property type="protein sequence ID" value="KAG0517534.1"/>
    <property type="molecule type" value="Genomic_DNA"/>
</dbReference>
<comment type="caution">
    <text evidence="1">The sequence shown here is derived from an EMBL/GenBank/DDBJ whole genome shotgun (WGS) entry which is preliminary data.</text>
</comment>
<proteinExistence type="predicted"/>
<gene>
    <name evidence="1" type="ORF">BDA96_09G097400</name>
</gene>
<evidence type="ECO:0000313" key="2">
    <source>
        <dbReference type="Proteomes" id="UP000807115"/>
    </source>
</evidence>
<organism evidence="1 2">
    <name type="scientific">Sorghum bicolor</name>
    <name type="common">Sorghum</name>
    <name type="synonym">Sorghum vulgare</name>
    <dbReference type="NCBI Taxonomy" id="4558"/>
    <lineage>
        <taxon>Eukaryota</taxon>
        <taxon>Viridiplantae</taxon>
        <taxon>Streptophyta</taxon>
        <taxon>Embryophyta</taxon>
        <taxon>Tracheophyta</taxon>
        <taxon>Spermatophyta</taxon>
        <taxon>Magnoliopsida</taxon>
        <taxon>Liliopsida</taxon>
        <taxon>Poales</taxon>
        <taxon>Poaceae</taxon>
        <taxon>PACMAD clade</taxon>
        <taxon>Panicoideae</taxon>
        <taxon>Andropogonodae</taxon>
        <taxon>Andropogoneae</taxon>
        <taxon>Sorghinae</taxon>
        <taxon>Sorghum</taxon>
    </lineage>
</organism>
<reference evidence="1" key="1">
    <citation type="journal article" date="2019" name="BMC Genomics">
        <title>A new reference genome for Sorghum bicolor reveals high levels of sequence similarity between sweet and grain genotypes: implications for the genetics of sugar metabolism.</title>
        <authorList>
            <person name="Cooper E.A."/>
            <person name="Brenton Z.W."/>
            <person name="Flinn B.S."/>
            <person name="Jenkins J."/>
            <person name="Shu S."/>
            <person name="Flowers D."/>
            <person name="Luo F."/>
            <person name="Wang Y."/>
            <person name="Xia P."/>
            <person name="Barry K."/>
            <person name="Daum C."/>
            <person name="Lipzen A."/>
            <person name="Yoshinaga Y."/>
            <person name="Schmutz J."/>
            <person name="Saski C."/>
            <person name="Vermerris W."/>
            <person name="Kresovich S."/>
        </authorList>
    </citation>
    <scope>NUCLEOTIDE SEQUENCE</scope>
</reference>
<name>A0A921Q8M0_SORBI</name>
<protein>
    <submittedName>
        <fullName evidence="1">Uncharacterized protein</fullName>
    </submittedName>
</protein>
<dbReference type="AlphaFoldDB" id="A0A921Q8M0"/>
<dbReference type="Proteomes" id="UP000807115">
    <property type="component" value="Chromosome 9"/>
</dbReference>
<reference evidence="1" key="2">
    <citation type="submission" date="2020-10" db="EMBL/GenBank/DDBJ databases">
        <authorList>
            <person name="Cooper E.A."/>
            <person name="Brenton Z.W."/>
            <person name="Flinn B.S."/>
            <person name="Jenkins J."/>
            <person name="Shu S."/>
            <person name="Flowers D."/>
            <person name="Luo F."/>
            <person name="Wang Y."/>
            <person name="Xia P."/>
            <person name="Barry K."/>
            <person name="Daum C."/>
            <person name="Lipzen A."/>
            <person name="Yoshinaga Y."/>
            <person name="Schmutz J."/>
            <person name="Saski C."/>
            <person name="Vermerris W."/>
            <person name="Kresovich S."/>
        </authorList>
    </citation>
    <scope>NUCLEOTIDE SEQUENCE</scope>
</reference>